<evidence type="ECO:0000313" key="1">
    <source>
        <dbReference type="EMBL" id="MBC5996353.1"/>
    </source>
</evidence>
<proteinExistence type="predicted"/>
<sequence>MKDLIKIAKDQIDILEEIQYENVLENTNPVEVSKEIRNWCEFMKSMNENIRMFGNEDFNWWKQENSFGRIDTQSNNHMNFSNIVLDNISTEKLVEELEKKRV</sequence>
<protein>
    <submittedName>
        <fullName evidence="1">Uncharacterized protein</fullName>
    </submittedName>
</protein>
<evidence type="ECO:0000313" key="2">
    <source>
        <dbReference type="Proteomes" id="UP000609849"/>
    </source>
</evidence>
<dbReference type="EMBL" id="JACRWE010000002">
    <property type="protein sequence ID" value="MBC5996353.1"/>
    <property type="molecule type" value="Genomic_DNA"/>
</dbReference>
<dbReference type="RefSeq" id="WP_153972018.1">
    <property type="nucleotide sequence ID" value="NZ_JACRWE010000002.1"/>
</dbReference>
<gene>
    <name evidence="1" type="ORF">H8923_06225</name>
</gene>
<name>A0ABR7JNQ4_9FIRM</name>
<comment type="caution">
    <text evidence="1">The sequence shown here is derived from an EMBL/GenBank/DDBJ whole genome shotgun (WGS) entry which is preliminary data.</text>
</comment>
<keyword evidence="2" id="KW-1185">Reference proteome</keyword>
<dbReference type="Proteomes" id="UP000609849">
    <property type="component" value="Unassembled WGS sequence"/>
</dbReference>
<reference evidence="1 2" key="1">
    <citation type="submission" date="2020-08" db="EMBL/GenBank/DDBJ databases">
        <authorList>
            <person name="Liu C."/>
            <person name="Sun Q."/>
        </authorList>
    </citation>
    <scope>NUCLEOTIDE SEQUENCE [LARGE SCALE GENOMIC DNA]</scope>
    <source>
        <strain evidence="1 2">NSJ-18</strain>
    </source>
</reference>
<organism evidence="1 2">
    <name type="scientific">Romboutsia faecis</name>
    <dbReference type="NCBI Taxonomy" id="2764597"/>
    <lineage>
        <taxon>Bacteria</taxon>
        <taxon>Bacillati</taxon>
        <taxon>Bacillota</taxon>
        <taxon>Clostridia</taxon>
        <taxon>Peptostreptococcales</taxon>
        <taxon>Peptostreptococcaceae</taxon>
        <taxon>Romboutsia</taxon>
    </lineage>
</organism>
<accession>A0ABR7JNQ4</accession>